<dbReference type="Proteomes" id="UP001200034">
    <property type="component" value="Unassembled WGS sequence"/>
</dbReference>
<comment type="caution">
    <text evidence="3">The sequence shown here is derived from an EMBL/GenBank/DDBJ whole genome shotgun (WGS) entry which is preliminary data.</text>
</comment>
<dbReference type="AlphaFoldDB" id="A0AAD4K0F3"/>
<evidence type="ECO:0000256" key="2">
    <source>
        <dbReference type="SAM" id="MobiDB-lite"/>
    </source>
</evidence>
<sequence length="533" mass="61000">MAPQQQQNSTFIDDNLDTCPSLLNLPESPILPTKHQHYQHRQNQDNNNNNNHNHNNHEHGNGNGNGNGKENDKGNKPSGERLVDAKVATATTAGHVAAPQPQPGQNQQHGSKANGNGQHTAASRRHRHRSISLYGVNSTVEQGHKEIPIWLDDDEPRYVSGVTNKTTCNDIIKALIDDELSNGNAHYCNNNNNNNSNQDGGHGTAASRDYSDYVITERWRGIERSYDGNMAILPVWRAWSRVHNELRLSLKHRRELTEPPELQLMQLVPNVPTHNFSLLKWFKKLLHRGGKKQKTKNKASNTPAKTTKVKCLQDPGPDELLLILLPDQHYDATTEVNRHAKAKLYKLAETRTTQRKRQRRRSRLEPIVATETIVNNNCIRRRRKDAPLRNSVRNKLAALHSDMNVMYEREYNLTRQLTEKCKQYKLHNERYISPEMELSVGQLQRNIEAYAEDIIKTEHELLELKIEIKHDISLINNLKRMTLDNESPAPVKTKVEEVKMTTNETPQVAKNVHEMQFVDNIYEFCDNNASMLV</sequence>
<dbReference type="EMBL" id="JAJJHW010002585">
    <property type="protein sequence ID" value="KAH8371290.1"/>
    <property type="molecule type" value="Genomic_DNA"/>
</dbReference>
<evidence type="ECO:0000313" key="3">
    <source>
        <dbReference type="EMBL" id="KAH8371290.1"/>
    </source>
</evidence>
<dbReference type="InterPro" id="IPR029071">
    <property type="entry name" value="Ubiquitin-like_domsf"/>
</dbReference>
<proteinExistence type="predicted"/>
<gene>
    <name evidence="3" type="ORF">KR093_006804</name>
</gene>
<protein>
    <recommendedName>
        <fullName evidence="5">Ras association domain-containing protein 10</fullName>
    </recommendedName>
</protein>
<dbReference type="CDD" id="cd16123">
    <property type="entry name" value="RA_RASSF7_like"/>
    <property type="match status" value="1"/>
</dbReference>
<evidence type="ECO:0000313" key="4">
    <source>
        <dbReference type="Proteomes" id="UP001200034"/>
    </source>
</evidence>
<evidence type="ECO:0008006" key="5">
    <source>
        <dbReference type="Google" id="ProtNLM"/>
    </source>
</evidence>
<reference evidence="3" key="1">
    <citation type="journal article" date="2021" name="Mol. Ecol. Resour.">
        <title>Phylogenomic analyses of the genus Drosophila reveals genomic signals of climate adaptation.</title>
        <authorList>
            <person name="Li F."/>
            <person name="Rane R.V."/>
            <person name="Luria V."/>
            <person name="Xiong Z."/>
            <person name="Chen J."/>
            <person name="Li Z."/>
            <person name="Catullo R.A."/>
            <person name="Griffin P.C."/>
            <person name="Schiffer M."/>
            <person name="Pearce S."/>
            <person name="Lee S.F."/>
            <person name="McElroy K."/>
            <person name="Stocker A."/>
            <person name="Shirriffs J."/>
            <person name="Cockerell F."/>
            <person name="Coppin C."/>
            <person name="Sgro C.M."/>
            <person name="Karger A."/>
            <person name="Cain J.W."/>
            <person name="Weber J.A."/>
            <person name="Santpere G."/>
            <person name="Kirschner M.W."/>
            <person name="Hoffmann A.A."/>
            <person name="Oakeshott J.G."/>
            <person name="Zhang G."/>
        </authorList>
    </citation>
    <scope>NUCLEOTIDE SEQUENCE</scope>
    <source>
        <strain evidence="3">BGI-SZ-2011g</strain>
    </source>
</reference>
<feature type="coiled-coil region" evidence="1">
    <location>
        <begin position="440"/>
        <end position="467"/>
    </location>
</feature>
<feature type="compositionally biased region" description="Low complexity" evidence="2">
    <location>
        <begin position="44"/>
        <end position="53"/>
    </location>
</feature>
<evidence type="ECO:0000256" key="1">
    <source>
        <dbReference type="SAM" id="Coils"/>
    </source>
</evidence>
<dbReference type="PANTHER" id="PTHR15286:SF15">
    <property type="entry name" value="MERU, ISOFORM A"/>
    <property type="match status" value="1"/>
</dbReference>
<feature type="compositionally biased region" description="Polar residues" evidence="2">
    <location>
        <begin position="109"/>
        <end position="120"/>
    </location>
</feature>
<feature type="region of interest" description="Disordered" evidence="2">
    <location>
        <begin position="35"/>
        <end position="79"/>
    </location>
</feature>
<dbReference type="InterPro" id="IPR033593">
    <property type="entry name" value="N-RASSF"/>
</dbReference>
<organism evidence="3 4">
    <name type="scientific">Drosophila rubida</name>
    <dbReference type="NCBI Taxonomy" id="30044"/>
    <lineage>
        <taxon>Eukaryota</taxon>
        <taxon>Metazoa</taxon>
        <taxon>Ecdysozoa</taxon>
        <taxon>Arthropoda</taxon>
        <taxon>Hexapoda</taxon>
        <taxon>Insecta</taxon>
        <taxon>Pterygota</taxon>
        <taxon>Neoptera</taxon>
        <taxon>Endopterygota</taxon>
        <taxon>Diptera</taxon>
        <taxon>Brachycera</taxon>
        <taxon>Muscomorpha</taxon>
        <taxon>Ephydroidea</taxon>
        <taxon>Drosophilidae</taxon>
        <taxon>Drosophila</taxon>
    </lineage>
</organism>
<dbReference type="PANTHER" id="PTHR15286">
    <property type="entry name" value="RAS-ASSOCIATING DOMAIN CONTAINING PROTEIN"/>
    <property type="match status" value="1"/>
</dbReference>
<keyword evidence="1" id="KW-0175">Coiled coil</keyword>
<feature type="compositionally biased region" description="Basic and acidic residues" evidence="2">
    <location>
        <begin position="69"/>
        <end position="79"/>
    </location>
</feature>
<dbReference type="SUPFAM" id="SSF54236">
    <property type="entry name" value="Ubiquitin-like"/>
    <property type="match status" value="1"/>
</dbReference>
<feature type="region of interest" description="Disordered" evidence="2">
    <location>
        <begin position="96"/>
        <end position="127"/>
    </location>
</feature>
<feature type="compositionally biased region" description="Low complexity" evidence="2">
    <location>
        <begin position="96"/>
        <end position="108"/>
    </location>
</feature>
<name>A0AAD4K0F3_9MUSC</name>
<dbReference type="Gene3D" id="3.10.20.90">
    <property type="entry name" value="Phosphatidylinositol 3-kinase Catalytic Subunit, Chain A, domain 1"/>
    <property type="match status" value="1"/>
</dbReference>
<keyword evidence="4" id="KW-1185">Reference proteome</keyword>
<accession>A0AAD4K0F3</accession>